<dbReference type="KEGG" id="kan:IMCC3317_34790"/>
<evidence type="ECO:0000313" key="2">
    <source>
        <dbReference type="EMBL" id="QHI38093.1"/>
    </source>
</evidence>
<gene>
    <name evidence="2" type="ORF">IMCC3317_34790</name>
</gene>
<keyword evidence="1" id="KW-1133">Transmembrane helix</keyword>
<dbReference type="Proteomes" id="UP000464657">
    <property type="component" value="Chromosome"/>
</dbReference>
<evidence type="ECO:0008006" key="4">
    <source>
        <dbReference type="Google" id="ProtNLM"/>
    </source>
</evidence>
<dbReference type="OrthoDB" id="9786064at2"/>
<dbReference type="EMBL" id="CP019288">
    <property type="protein sequence ID" value="QHI38093.1"/>
    <property type="molecule type" value="Genomic_DNA"/>
</dbReference>
<accession>A0A7L4ZMZ2</accession>
<keyword evidence="1" id="KW-0472">Membrane</keyword>
<reference evidence="2 3" key="1">
    <citation type="journal article" date="2013" name="Int. J. Syst. Evol. Microbiol.">
        <title>Kordia antarctica sp. nov., isolated from Antarctic seawater.</title>
        <authorList>
            <person name="Baek K."/>
            <person name="Choi A."/>
            <person name="Kang I."/>
            <person name="Lee K."/>
            <person name="Cho J.C."/>
        </authorList>
    </citation>
    <scope>NUCLEOTIDE SEQUENCE [LARGE SCALE GENOMIC DNA]</scope>
    <source>
        <strain evidence="2 3">IMCC3317</strain>
    </source>
</reference>
<feature type="transmembrane region" description="Helical" evidence="1">
    <location>
        <begin position="81"/>
        <end position="101"/>
    </location>
</feature>
<evidence type="ECO:0000256" key="1">
    <source>
        <dbReference type="SAM" id="Phobius"/>
    </source>
</evidence>
<feature type="transmembrane region" description="Helical" evidence="1">
    <location>
        <begin position="39"/>
        <end position="60"/>
    </location>
</feature>
<feature type="transmembrane region" description="Helical" evidence="1">
    <location>
        <begin position="179"/>
        <end position="198"/>
    </location>
</feature>
<dbReference type="AlphaFoldDB" id="A0A7L4ZMZ2"/>
<organism evidence="2 3">
    <name type="scientific">Kordia antarctica</name>
    <dbReference type="NCBI Taxonomy" id="1218801"/>
    <lineage>
        <taxon>Bacteria</taxon>
        <taxon>Pseudomonadati</taxon>
        <taxon>Bacteroidota</taxon>
        <taxon>Flavobacteriia</taxon>
        <taxon>Flavobacteriales</taxon>
        <taxon>Flavobacteriaceae</taxon>
        <taxon>Kordia</taxon>
    </lineage>
</organism>
<proteinExistence type="predicted"/>
<feature type="transmembrane region" description="Helical" evidence="1">
    <location>
        <begin position="7"/>
        <end position="27"/>
    </location>
</feature>
<keyword evidence="3" id="KW-1185">Reference proteome</keyword>
<sequence>MRTFFKVISYLFHPIFIPAMATIGYFLVTPRLYEPNFKIDVIITTSIFTIFIPILLFILLKRFKMIDSIFVKDVKQRRIPLYVYILVLFLIVTKVITKSIFAELYDFFLATLIATIACLILVLFRVKASMHMMGISGLVMFLIVLSIAYQINITFALSILILMIGLVGTSRLFLKAHTFVELIIGFFIGWIPQLLVLYDWL</sequence>
<protein>
    <recommendedName>
        <fullName evidence="4">PAP2 superfamily protein</fullName>
    </recommendedName>
</protein>
<dbReference type="RefSeq" id="WP_160130659.1">
    <property type="nucleotide sequence ID" value="NZ_CP019288.1"/>
</dbReference>
<name>A0A7L4ZMZ2_9FLAO</name>
<evidence type="ECO:0000313" key="3">
    <source>
        <dbReference type="Proteomes" id="UP000464657"/>
    </source>
</evidence>
<keyword evidence="1" id="KW-0812">Transmembrane</keyword>
<feature type="transmembrane region" description="Helical" evidence="1">
    <location>
        <begin position="138"/>
        <end position="167"/>
    </location>
</feature>
<feature type="transmembrane region" description="Helical" evidence="1">
    <location>
        <begin position="107"/>
        <end position="126"/>
    </location>
</feature>